<dbReference type="InterPro" id="IPR002836">
    <property type="entry name" value="PDCD5-like"/>
</dbReference>
<proteinExistence type="inferred from homology"/>
<dbReference type="SUPFAM" id="SSF46950">
    <property type="entry name" value="Double-stranded DNA-binding domain"/>
    <property type="match status" value="1"/>
</dbReference>
<dbReference type="Ensembl" id="ENSMSIT00000027176.1">
    <property type="protein sequence ID" value="ENSMSIP00000021559.1"/>
    <property type="gene ID" value="ENSMSIG00000018284.1"/>
</dbReference>
<accession>A0A8C6HGD8</accession>
<reference evidence="8" key="2">
    <citation type="submission" date="2025-09" db="UniProtKB">
        <authorList>
            <consortium name="Ensembl"/>
        </authorList>
    </citation>
    <scope>IDENTIFICATION</scope>
</reference>
<evidence type="ECO:0000256" key="5">
    <source>
        <dbReference type="ARBA" id="ARBA00056824"/>
    </source>
</evidence>
<dbReference type="SMR" id="A0A8C6HGD8"/>
<dbReference type="Gene3D" id="1.10.8.140">
    <property type="entry name" value="PDCD5-like"/>
    <property type="match status" value="1"/>
</dbReference>
<evidence type="ECO:0000313" key="9">
    <source>
        <dbReference type="Proteomes" id="UP000694415"/>
    </source>
</evidence>
<dbReference type="GO" id="GO:0005829">
    <property type="term" value="C:cytosol"/>
    <property type="evidence" value="ECO:0007669"/>
    <property type="project" value="TreeGrafter"/>
</dbReference>
<dbReference type="InterPro" id="IPR036883">
    <property type="entry name" value="PDCD5-like_sf"/>
</dbReference>
<dbReference type="Proteomes" id="UP000694415">
    <property type="component" value="Unplaced"/>
</dbReference>
<dbReference type="GO" id="GO:0003677">
    <property type="term" value="F:DNA binding"/>
    <property type="evidence" value="ECO:0007669"/>
    <property type="project" value="InterPro"/>
</dbReference>
<reference evidence="8" key="1">
    <citation type="submission" date="2025-08" db="UniProtKB">
        <authorList>
            <consortium name="Ensembl"/>
        </authorList>
    </citation>
    <scope>IDENTIFICATION</scope>
</reference>
<dbReference type="PANTHER" id="PTHR10840:SF0">
    <property type="entry name" value="PROGRAMMED CELL DEATH PROTEIN 5"/>
    <property type="match status" value="1"/>
</dbReference>
<dbReference type="GO" id="GO:0006915">
    <property type="term" value="P:apoptotic process"/>
    <property type="evidence" value="ECO:0007669"/>
    <property type="project" value="UniProtKB-KW"/>
</dbReference>
<sequence>MGVSPEVTAASSAAVGSRVRLVRVGVCAPSSHPPPHPPSLGFRCRRASGDPRRDWGVLGLGGVLPTGSPRCVEGDPLSSGAEDAALTAPPRAGVEPRTPEMDPGDAAQQEAKQREAEMRNSILAQVLDQSARARLSNLALVKPEKTKAVENYLIQMARYGQLSGKVSEQGLIEILEKVSQQTEKKTTVKFNRRKVMDSDEDDADY</sequence>
<keyword evidence="4" id="KW-0007">Acetylation</keyword>
<dbReference type="Pfam" id="PF01984">
    <property type="entry name" value="dsDNA_bind"/>
    <property type="match status" value="1"/>
</dbReference>
<organism evidence="8 9">
    <name type="scientific">Mus spicilegus</name>
    <name type="common">Mound-building mouse</name>
    <dbReference type="NCBI Taxonomy" id="10103"/>
    <lineage>
        <taxon>Eukaryota</taxon>
        <taxon>Metazoa</taxon>
        <taxon>Chordata</taxon>
        <taxon>Craniata</taxon>
        <taxon>Vertebrata</taxon>
        <taxon>Euteleostomi</taxon>
        <taxon>Mammalia</taxon>
        <taxon>Eutheria</taxon>
        <taxon>Euarchontoglires</taxon>
        <taxon>Glires</taxon>
        <taxon>Rodentia</taxon>
        <taxon>Myomorpha</taxon>
        <taxon>Muroidea</taxon>
        <taxon>Muridae</taxon>
        <taxon>Murinae</taxon>
        <taxon>Mus</taxon>
        <taxon>Mus</taxon>
    </lineage>
</organism>
<keyword evidence="3" id="KW-0053">Apoptosis</keyword>
<evidence type="ECO:0000256" key="2">
    <source>
        <dbReference type="ARBA" id="ARBA00022553"/>
    </source>
</evidence>
<evidence type="ECO:0000256" key="1">
    <source>
        <dbReference type="ARBA" id="ARBA00010490"/>
    </source>
</evidence>
<protein>
    <recommendedName>
        <fullName evidence="6">Programmed cell death protein 5</fullName>
    </recommendedName>
</protein>
<evidence type="ECO:0000256" key="4">
    <source>
        <dbReference type="ARBA" id="ARBA00022990"/>
    </source>
</evidence>
<comment type="similarity">
    <text evidence="1">Belongs to the PDCD5 family.</text>
</comment>
<dbReference type="AlphaFoldDB" id="A0A8C6HGD8"/>
<keyword evidence="2" id="KW-0597">Phosphoprotein</keyword>
<dbReference type="GO" id="GO:0005634">
    <property type="term" value="C:nucleus"/>
    <property type="evidence" value="ECO:0007669"/>
    <property type="project" value="TreeGrafter"/>
</dbReference>
<feature type="region of interest" description="Disordered" evidence="7">
    <location>
        <begin position="68"/>
        <end position="119"/>
    </location>
</feature>
<dbReference type="PANTHER" id="PTHR10840">
    <property type="entry name" value="PROGRAMMED CELL DEATH PROTEIN 5"/>
    <property type="match status" value="1"/>
</dbReference>
<evidence type="ECO:0000256" key="6">
    <source>
        <dbReference type="ARBA" id="ARBA00071574"/>
    </source>
</evidence>
<evidence type="ECO:0000313" key="8">
    <source>
        <dbReference type="Ensembl" id="ENSMSIP00000021559.1"/>
    </source>
</evidence>
<name>A0A8C6HGD8_MUSSI</name>
<evidence type="ECO:0000256" key="3">
    <source>
        <dbReference type="ARBA" id="ARBA00022703"/>
    </source>
</evidence>
<keyword evidence="9" id="KW-1185">Reference proteome</keyword>
<evidence type="ECO:0000256" key="7">
    <source>
        <dbReference type="SAM" id="MobiDB-lite"/>
    </source>
</evidence>
<dbReference type="GeneTree" id="ENSGT00390000011085"/>
<comment type="function">
    <text evidence="5">May function in the process of apoptosis.</text>
</comment>
<dbReference type="FunFam" id="1.10.8.140:FF:000001">
    <property type="entry name" value="Programmed cell death protein 5"/>
    <property type="match status" value="1"/>
</dbReference>